<dbReference type="Proteomes" id="UP000642819">
    <property type="component" value="Unassembled WGS sequence"/>
</dbReference>
<comment type="caution">
    <text evidence="2">The sequence shown here is derived from an EMBL/GenBank/DDBJ whole genome shotgun (WGS) entry which is preliminary data.</text>
</comment>
<dbReference type="Gene3D" id="2.70.70.10">
    <property type="entry name" value="Glucose Permease (Domain IIA)"/>
    <property type="match status" value="1"/>
</dbReference>
<dbReference type="EMBL" id="BMXK01000001">
    <property type="protein sequence ID" value="GHD00535.1"/>
    <property type="molecule type" value="Genomic_DNA"/>
</dbReference>
<evidence type="ECO:0000259" key="1">
    <source>
        <dbReference type="Pfam" id="PF01551"/>
    </source>
</evidence>
<proteinExistence type="predicted"/>
<evidence type="ECO:0000313" key="2">
    <source>
        <dbReference type="EMBL" id="GHD00535.1"/>
    </source>
</evidence>
<dbReference type="InterPro" id="IPR011055">
    <property type="entry name" value="Dup_hybrid_motif"/>
</dbReference>
<dbReference type="InterPro" id="IPR050570">
    <property type="entry name" value="Cell_wall_metabolism_enzyme"/>
</dbReference>
<gene>
    <name evidence="2" type="ORF">GCM10008096_03970</name>
</gene>
<dbReference type="RefSeq" id="WP_189348408.1">
    <property type="nucleotide sequence ID" value="NZ_BMXK01000001.1"/>
</dbReference>
<dbReference type="InterPro" id="IPR016047">
    <property type="entry name" value="M23ase_b-sheet_dom"/>
</dbReference>
<reference evidence="3" key="1">
    <citation type="journal article" date="2019" name="Int. J. Syst. Evol. Microbiol.">
        <title>The Global Catalogue of Microorganisms (GCM) 10K type strain sequencing project: providing services to taxonomists for standard genome sequencing and annotation.</title>
        <authorList>
            <consortium name="The Broad Institute Genomics Platform"/>
            <consortium name="The Broad Institute Genome Sequencing Center for Infectious Disease"/>
            <person name="Wu L."/>
            <person name="Ma J."/>
        </authorList>
    </citation>
    <scope>NUCLEOTIDE SEQUENCE [LARGE SCALE GENOMIC DNA]</scope>
    <source>
        <strain evidence="3">KCTC 19466</strain>
    </source>
</reference>
<organism evidence="2 3">
    <name type="scientific">Zhihengliuella salsuginis</name>
    <dbReference type="NCBI Taxonomy" id="578222"/>
    <lineage>
        <taxon>Bacteria</taxon>
        <taxon>Bacillati</taxon>
        <taxon>Actinomycetota</taxon>
        <taxon>Actinomycetes</taxon>
        <taxon>Micrococcales</taxon>
        <taxon>Micrococcaceae</taxon>
        <taxon>Zhihengliuella</taxon>
    </lineage>
</organism>
<protein>
    <recommendedName>
        <fullName evidence="1">M23ase beta-sheet core domain-containing protein</fullName>
    </recommendedName>
</protein>
<keyword evidence="3" id="KW-1185">Reference proteome</keyword>
<name>A0ABQ3GCQ8_9MICC</name>
<sequence>MPSRPLPLLVPLAGRFRVENSPADRVPSHGTHAFGSGYAIDFVPVDASGRSALPGLRRRWGSEPPEDFVGFGAPVLAPVSGRVVEVHDGAADHPAHRSPLARLAYAAGQAGRARDGASGLAGNRVVIAVGDAGPFVLIAHLRCGSAVVAVGDRVRAGQQVGACGNTGNSTEPHVHVQASDSTDWERAAGVPIAFRLPGGVRVPGTGEIVP</sequence>
<dbReference type="SUPFAM" id="SSF51261">
    <property type="entry name" value="Duplicated hybrid motif"/>
    <property type="match status" value="1"/>
</dbReference>
<accession>A0ABQ3GCQ8</accession>
<feature type="domain" description="M23ase beta-sheet core" evidence="1">
    <location>
        <begin position="104"/>
        <end position="179"/>
    </location>
</feature>
<dbReference type="PANTHER" id="PTHR21666">
    <property type="entry name" value="PEPTIDASE-RELATED"/>
    <property type="match status" value="1"/>
</dbReference>
<dbReference type="PANTHER" id="PTHR21666:SF270">
    <property type="entry name" value="MUREIN HYDROLASE ACTIVATOR ENVC"/>
    <property type="match status" value="1"/>
</dbReference>
<evidence type="ECO:0000313" key="3">
    <source>
        <dbReference type="Proteomes" id="UP000642819"/>
    </source>
</evidence>
<dbReference type="CDD" id="cd12797">
    <property type="entry name" value="M23_peptidase"/>
    <property type="match status" value="1"/>
</dbReference>
<dbReference type="Pfam" id="PF01551">
    <property type="entry name" value="Peptidase_M23"/>
    <property type="match status" value="1"/>
</dbReference>